<comment type="cofactor">
    <cofactor evidence="2">
        <name>Mn(2+)</name>
        <dbReference type="ChEBI" id="CHEBI:29035"/>
    </cofactor>
    <text evidence="2">The Mn(2+) ion enhances activity.</text>
</comment>
<dbReference type="GO" id="GO:0050118">
    <property type="term" value="F:N-acetyldiaminopimelate deacetylase activity"/>
    <property type="evidence" value="ECO:0007669"/>
    <property type="project" value="UniProtKB-ARBA"/>
</dbReference>
<evidence type="ECO:0000259" key="3">
    <source>
        <dbReference type="Pfam" id="PF07687"/>
    </source>
</evidence>
<keyword evidence="1 4" id="KW-0378">Hydrolase</keyword>
<dbReference type="PANTHER" id="PTHR11014">
    <property type="entry name" value="PEPTIDASE M20 FAMILY MEMBER"/>
    <property type="match status" value="1"/>
</dbReference>
<dbReference type="InterPro" id="IPR002933">
    <property type="entry name" value="Peptidase_M20"/>
</dbReference>
<feature type="binding site" evidence="2">
    <location>
        <position position="359"/>
    </location>
    <ligand>
        <name>Mn(2+)</name>
        <dbReference type="ChEBI" id="CHEBI:29035"/>
        <label>2</label>
    </ligand>
</feature>
<dbReference type="AlphaFoldDB" id="A0A1D8JH42"/>
<sequence length="387" mass="42565">MKNREELQTLSAWAIKHRRYLHQYPELSGEEHKTNEYIKRIITGLGLEILDFPHPSLVAFLPGTKGSKTIALRADTDALPVHEEGEKAGYISKVPGVAHVCGHDGHTAILLAVAKWMSENHESIVHNVKFIFQSSEEISPSGALELVNAGVLEDVDAIFGIHLWQGLKKGSVGLTHGPMMGSSDDFEIVIEASGGHGSLPHETIDPTYIASHLIQSYQAIVSRQINPVDPSVISIGKIEGGTNYNIIPSTVTLSGSMRAVKTDTRDFIKKRILEQTNGICASFLATAKVEFIDGTPPVVNDSTESMFVEKVITEHLGANVFSLVDVVMAAEDFSFYLNERPGAFIFVGMNGEKSQYPHHHPKFDLDEEVFESAIHLFIKIVQQYPSD</sequence>
<reference evidence="4 5" key="1">
    <citation type="submission" date="2016-09" db="EMBL/GenBank/DDBJ databases">
        <title>Complete genome sequence of the Lysinibacillus sphaericus LMG 22257, a specie of Bacillus with ureolytic activity that can effectively biodeposit calcium carbonate.</title>
        <authorList>
            <person name="Yan W."/>
        </authorList>
    </citation>
    <scope>NUCLEOTIDE SEQUENCE [LARGE SCALE GENOMIC DNA]</scope>
    <source>
        <strain evidence="4 5">LMG 22257</strain>
    </source>
</reference>
<organism evidence="4 5">
    <name type="scientific">Sporosarcina ureilytica</name>
    <dbReference type="NCBI Taxonomy" id="298596"/>
    <lineage>
        <taxon>Bacteria</taxon>
        <taxon>Bacillati</taxon>
        <taxon>Bacillota</taxon>
        <taxon>Bacilli</taxon>
        <taxon>Bacillales</taxon>
        <taxon>Caryophanaceae</taxon>
        <taxon>Sporosarcina</taxon>
    </lineage>
</organism>
<name>A0A1D8JH42_9BACL</name>
<feature type="binding site" evidence="2">
    <location>
        <position position="162"/>
    </location>
    <ligand>
        <name>Mn(2+)</name>
        <dbReference type="ChEBI" id="CHEBI:29035"/>
        <label>2</label>
    </ligand>
</feature>
<dbReference type="Pfam" id="PF01546">
    <property type="entry name" value="Peptidase_M20"/>
    <property type="match status" value="1"/>
</dbReference>
<dbReference type="PANTHER" id="PTHR11014:SF63">
    <property type="entry name" value="METALLOPEPTIDASE, PUTATIVE (AFU_ORTHOLOGUE AFUA_6G09600)-RELATED"/>
    <property type="match status" value="1"/>
</dbReference>
<dbReference type="Gene3D" id="3.30.70.360">
    <property type="match status" value="1"/>
</dbReference>
<dbReference type="KEGG" id="surl:BI350_10960"/>
<accession>A0A1D8JH42</accession>
<keyword evidence="5" id="KW-1185">Reference proteome</keyword>
<dbReference type="FunFam" id="3.30.70.360:FF:000001">
    <property type="entry name" value="N-acetyldiaminopimelate deacetylase"/>
    <property type="match status" value="1"/>
</dbReference>
<evidence type="ECO:0000256" key="2">
    <source>
        <dbReference type="PIRSR" id="PIRSR005962-1"/>
    </source>
</evidence>
<dbReference type="GO" id="GO:0019877">
    <property type="term" value="P:diaminopimelate biosynthetic process"/>
    <property type="evidence" value="ECO:0007669"/>
    <property type="project" value="UniProtKB-ARBA"/>
</dbReference>
<keyword evidence="2" id="KW-0479">Metal-binding</keyword>
<protein>
    <submittedName>
        <fullName evidence="4">N-acyl-L-amino acid amidohydrolase</fullName>
    </submittedName>
</protein>
<dbReference type="NCBIfam" id="TIGR01891">
    <property type="entry name" value="amidohydrolases"/>
    <property type="match status" value="1"/>
</dbReference>
<dbReference type="EMBL" id="CP017560">
    <property type="protein sequence ID" value="AOV08004.1"/>
    <property type="molecule type" value="Genomic_DNA"/>
</dbReference>
<feature type="binding site" evidence="2">
    <location>
        <position position="137"/>
    </location>
    <ligand>
        <name>Mn(2+)</name>
        <dbReference type="ChEBI" id="CHEBI:29035"/>
        <label>2</label>
    </ligand>
</feature>
<evidence type="ECO:0000313" key="5">
    <source>
        <dbReference type="Proteomes" id="UP000185746"/>
    </source>
</evidence>
<feature type="domain" description="Peptidase M20 dimerisation" evidence="3">
    <location>
        <begin position="186"/>
        <end position="275"/>
    </location>
</feature>
<gene>
    <name evidence="4" type="ORF">BI350_10960</name>
</gene>
<feature type="binding site" evidence="2">
    <location>
        <position position="101"/>
    </location>
    <ligand>
        <name>Mn(2+)</name>
        <dbReference type="ChEBI" id="CHEBI:29035"/>
        <label>2</label>
    </ligand>
</feature>
<dbReference type="GO" id="GO:0046872">
    <property type="term" value="F:metal ion binding"/>
    <property type="evidence" value="ECO:0007669"/>
    <property type="project" value="UniProtKB-KW"/>
</dbReference>
<dbReference type="RefSeq" id="WP_075528151.1">
    <property type="nucleotide sequence ID" value="NZ_CP017560.1"/>
</dbReference>
<dbReference type="Pfam" id="PF07687">
    <property type="entry name" value="M20_dimer"/>
    <property type="match status" value="1"/>
</dbReference>
<dbReference type="Proteomes" id="UP000185746">
    <property type="component" value="Chromosome"/>
</dbReference>
<dbReference type="SUPFAM" id="SSF53187">
    <property type="entry name" value="Zn-dependent exopeptidases"/>
    <property type="match status" value="1"/>
</dbReference>
<evidence type="ECO:0000313" key="4">
    <source>
        <dbReference type="EMBL" id="AOV08004.1"/>
    </source>
</evidence>
<proteinExistence type="predicted"/>
<dbReference type="SUPFAM" id="SSF55031">
    <property type="entry name" value="Bacterial exopeptidase dimerisation domain"/>
    <property type="match status" value="1"/>
</dbReference>
<dbReference type="Gene3D" id="3.40.630.10">
    <property type="entry name" value="Zn peptidases"/>
    <property type="match status" value="1"/>
</dbReference>
<evidence type="ECO:0000256" key="1">
    <source>
        <dbReference type="ARBA" id="ARBA00022801"/>
    </source>
</evidence>
<feature type="binding site" evidence="2">
    <location>
        <position position="103"/>
    </location>
    <ligand>
        <name>Mn(2+)</name>
        <dbReference type="ChEBI" id="CHEBI:29035"/>
        <label>2</label>
    </ligand>
</feature>
<dbReference type="InterPro" id="IPR036264">
    <property type="entry name" value="Bact_exopeptidase_dim_dom"/>
</dbReference>
<dbReference type="PIRSF" id="PIRSF005962">
    <property type="entry name" value="Pept_M20D_amidohydro"/>
    <property type="match status" value="1"/>
</dbReference>
<keyword evidence="2" id="KW-0464">Manganese</keyword>
<dbReference type="InterPro" id="IPR011650">
    <property type="entry name" value="Peptidase_M20_dimer"/>
</dbReference>
<dbReference type="InterPro" id="IPR017439">
    <property type="entry name" value="Amidohydrolase"/>
</dbReference>